<organism evidence="3 4">
    <name type="scientific">Allorhizobium taibaishanense</name>
    <dbReference type="NCBI Taxonomy" id="887144"/>
    <lineage>
        <taxon>Bacteria</taxon>
        <taxon>Pseudomonadati</taxon>
        <taxon>Pseudomonadota</taxon>
        <taxon>Alphaproteobacteria</taxon>
        <taxon>Hyphomicrobiales</taxon>
        <taxon>Rhizobiaceae</taxon>
        <taxon>Rhizobium/Agrobacterium group</taxon>
        <taxon>Allorhizobium</taxon>
    </lineage>
</organism>
<dbReference type="RefSeq" id="WP_075616599.1">
    <property type="nucleotide sequence ID" value="NZ_JACIED010000002.1"/>
</dbReference>
<gene>
    <name evidence="3" type="ORF">BJF91_03070</name>
    <name evidence="2" type="ORF">GGQ71_001923</name>
</gene>
<proteinExistence type="predicted"/>
<comment type="caution">
    <text evidence="3">The sequence shown here is derived from an EMBL/GenBank/DDBJ whole genome shotgun (WGS) entry which is preliminary data.</text>
</comment>
<evidence type="ECO:0000313" key="3">
    <source>
        <dbReference type="EMBL" id="OLP47420.1"/>
    </source>
</evidence>
<keyword evidence="4" id="KW-1185">Reference proteome</keyword>
<dbReference type="EMBL" id="JACIED010000002">
    <property type="protein sequence ID" value="MBB4007660.1"/>
    <property type="molecule type" value="Genomic_DNA"/>
</dbReference>
<evidence type="ECO:0000313" key="5">
    <source>
        <dbReference type="Proteomes" id="UP000544107"/>
    </source>
</evidence>
<dbReference type="STRING" id="887144.BJF91_03070"/>
<dbReference type="Proteomes" id="UP000185598">
    <property type="component" value="Unassembled WGS sequence"/>
</dbReference>
<dbReference type="PANTHER" id="PTHR43792:SF16">
    <property type="entry name" value="N-ACETYLTRANSFERASE DOMAIN-CONTAINING PROTEIN"/>
    <property type="match status" value="1"/>
</dbReference>
<sequence length="184" mass="20969">MQTRQQPVAVPELQTDRLRLRGHRRDDFDTLARIWADERVVRFISGRPSTRNESWTRLLAYMGHWQALGFGYWAVEDRQTGTYIGDVGFADYKREITPPLDGIPEIGWVLAPEAHGKGFATEAVAAVLAWGDRIFPGDLTVCLFDPQHQASIRVAEKNGFSKRCDASYRDQPTLIMHRSRPMVV</sequence>
<dbReference type="InterPro" id="IPR000182">
    <property type="entry name" value="GNAT_dom"/>
</dbReference>
<name>A0A1Q8ZZ29_9HYPH</name>
<dbReference type="AlphaFoldDB" id="A0A1Q8ZZ29"/>
<keyword evidence="3" id="KW-0808">Transferase</keyword>
<dbReference type="InterPro" id="IPR016181">
    <property type="entry name" value="Acyl_CoA_acyltransferase"/>
</dbReference>
<dbReference type="SUPFAM" id="SSF55729">
    <property type="entry name" value="Acyl-CoA N-acyltransferases (Nat)"/>
    <property type="match status" value="1"/>
</dbReference>
<evidence type="ECO:0000313" key="4">
    <source>
        <dbReference type="Proteomes" id="UP000185598"/>
    </source>
</evidence>
<dbReference type="OrthoDB" id="6293260at2"/>
<dbReference type="EMBL" id="MKIN01000027">
    <property type="protein sequence ID" value="OLP47420.1"/>
    <property type="molecule type" value="Genomic_DNA"/>
</dbReference>
<dbReference type="GO" id="GO:0016747">
    <property type="term" value="F:acyltransferase activity, transferring groups other than amino-acyl groups"/>
    <property type="evidence" value="ECO:0007669"/>
    <property type="project" value="InterPro"/>
</dbReference>
<dbReference type="Proteomes" id="UP000544107">
    <property type="component" value="Unassembled WGS sequence"/>
</dbReference>
<dbReference type="PANTHER" id="PTHR43792">
    <property type="entry name" value="GNAT FAMILY, PUTATIVE (AFU_ORTHOLOGUE AFUA_3G00765)-RELATED-RELATED"/>
    <property type="match status" value="1"/>
</dbReference>
<evidence type="ECO:0000313" key="2">
    <source>
        <dbReference type="EMBL" id="MBB4007660.1"/>
    </source>
</evidence>
<feature type="domain" description="N-acetyltransferase" evidence="1">
    <location>
        <begin position="17"/>
        <end position="160"/>
    </location>
</feature>
<evidence type="ECO:0000259" key="1">
    <source>
        <dbReference type="Pfam" id="PF13302"/>
    </source>
</evidence>
<dbReference type="InterPro" id="IPR051531">
    <property type="entry name" value="N-acetyltransferase"/>
</dbReference>
<reference evidence="2 5" key="2">
    <citation type="submission" date="2020-08" db="EMBL/GenBank/DDBJ databases">
        <title>Genomic Encyclopedia of Type Strains, Phase IV (KMG-IV): sequencing the most valuable type-strain genomes for metagenomic binning, comparative biology and taxonomic classification.</title>
        <authorList>
            <person name="Goeker M."/>
        </authorList>
    </citation>
    <scope>NUCLEOTIDE SEQUENCE [LARGE SCALE GENOMIC DNA]</scope>
    <source>
        <strain evidence="2 5">DSM 100021</strain>
    </source>
</reference>
<accession>A0A1Q8ZZ29</accession>
<protein>
    <submittedName>
        <fullName evidence="3">GNAT family N-acetyltransferase</fullName>
    </submittedName>
    <submittedName>
        <fullName evidence="2">RimJ/RimL family protein N-acetyltransferase</fullName>
    </submittedName>
</protein>
<reference evidence="3 4" key="1">
    <citation type="submission" date="2016-09" db="EMBL/GenBank/DDBJ databases">
        <title>Rhizobium oryziradicis sp. nov., isolated from the root of rice.</title>
        <authorList>
            <person name="Zhao J."/>
            <person name="Zhang X."/>
        </authorList>
    </citation>
    <scope>NUCLEOTIDE SEQUENCE [LARGE SCALE GENOMIC DNA]</scope>
    <source>
        <strain evidence="3 4">14971</strain>
    </source>
</reference>
<dbReference type="Gene3D" id="3.40.630.30">
    <property type="match status" value="1"/>
</dbReference>
<dbReference type="Pfam" id="PF13302">
    <property type="entry name" value="Acetyltransf_3"/>
    <property type="match status" value="1"/>
</dbReference>